<dbReference type="InParanoid" id="A0A0D0DAR9"/>
<organism evidence="2 3">
    <name type="scientific">Paxillus rubicundulus Ve08.2h10</name>
    <dbReference type="NCBI Taxonomy" id="930991"/>
    <lineage>
        <taxon>Eukaryota</taxon>
        <taxon>Fungi</taxon>
        <taxon>Dikarya</taxon>
        <taxon>Basidiomycota</taxon>
        <taxon>Agaricomycotina</taxon>
        <taxon>Agaricomycetes</taxon>
        <taxon>Agaricomycetidae</taxon>
        <taxon>Boletales</taxon>
        <taxon>Paxilineae</taxon>
        <taxon>Paxillaceae</taxon>
        <taxon>Paxillus</taxon>
    </lineage>
</organism>
<evidence type="ECO:0000256" key="1">
    <source>
        <dbReference type="SAM" id="MobiDB-lite"/>
    </source>
</evidence>
<reference evidence="2 3" key="1">
    <citation type="submission" date="2014-04" db="EMBL/GenBank/DDBJ databases">
        <authorList>
            <consortium name="DOE Joint Genome Institute"/>
            <person name="Kuo A."/>
            <person name="Kohler A."/>
            <person name="Jargeat P."/>
            <person name="Nagy L.G."/>
            <person name="Floudas D."/>
            <person name="Copeland A."/>
            <person name="Barry K.W."/>
            <person name="Cichocki N."/>
            <person name="Veneault-Fourrey C."/>
            <person name="LaButti K."/>
            <person name="Lindquist E.A."/>
            <person name="Lipzen A."/>
            <person name="Lundell T."/>
            <person name="Morin E."/>
            <person name="Murat C."/>
            <person name="Sun H."/>
            <person name="Tunlid A."/>
            <person name="Henrissat B."/>
            <person name="Grigoriev I.V."/>
            <person name="Hibbett D.S."/>
            <person name="Martin F."/>
            <person name="Nordberg H.P."/>
            <person name="Cantor M.N."/>
            <person name="Hua S.X."/>
        </authorList>
    </citation>
    <scope>NUCLEOTIDE SEQUENCE [LARGE SCALE GENOMIC DNA]</scope>
    <source>
        <strain evidence="2 3">Ve08.2h10</strain>
    </source>
</reference>
<proteinExistence type="predicted"/>
<sequence>MAPSLLTALLAQSIPLTLKKLAEQVAFEVAAVQLHALTLTILGDADNLVEEWDMWSDKWNVAMGAMAKANAGTLAKGLTLQLPAAIIPGVQEADDTFGQIVLDAIARREAADHLEAEAWAWAGLPMAEDPAPPSQHTPPLRPLSLHGRRPRARWRWRCPELKGRSVCVKISVVMKWLHSLLRAWLSTRTHAPNVSEAQSHAMGSPGTLAKTGVSEAAEASASQVPRPIPTAAPVAGPSMRPQLSAGSDEEEEVVIVVWAGKGKAISTWPKGVTVDEGDFEEIMWQLLICESKVRDAQAWSAELEGEVLGLKAYINHLRQKQFSKSMSPSTLYLQ</sequence>
<dbReference type="EMBL" id="KN825875">
    <property type="protein sequence ID" value="KIK81061.1"/>
    <property type="molecule type" value="Genomic_DNA"/>
</dbReference>
<dbReference type="Proteomes" id="UP000054538">
    <property type="component" value="Unassembled WGS sequence"/>
</dbReference>
<dbReference type="AlphaFoldDB" id="A0A0D0DAR9"/>
<accession>A0A0D0DAR9</accession>
<name>A0A0D0DAR9_9AGAM</name>
<protein>
    <submittedName>
        <fullName evidence="2">Uncharacterized protein</fullName>
    </submittedName>
</protein>
<gene>
    <name evidence="2" type="ORF">PAXRUDRAFT_15446</name>
</gene>
<keyword evidence="3" id="KW-1185">Reference proteome</keyword>
<feature type="region of interest" description="Disordered" evidence="1">
    <location>
        <begin position="195"/>
        <end position="245"/>
    </location>
</feature>
<evidence type="ECO:0000313" key="2">
    <source>
        <dbReference type="EMBL" id="KIK81061.1"/>
    </source>
</evidence>
<evidence type="ECO:0000313" key="3">
    <source>
        <dbReference type="Proteomes" id="UP000054538"/>
    </source>
</evidence>
<dbReference type="HOGENOM" id="CLU_075362_1_0_1"/>
<reference evidence="3" key="2">
    <citation type="submission" date="2015-01" db="EMBL/GenBank/DDBJ databases">
        <title>Evolutionary Origins and Diversification of the Mycorrhizal Mutualists.</title>
        <authorList>
            <consortium name="DOE Joint Genome Institute"/>
            <consortium name="Mycorrhizal Genomics Consortium"/>
            <person name="Kohler A."/>
            <person name="Kuo A."/>
            <person name="Nagy L.G."/>
            <person name="Floudas D."/>
            <person name="Copeland A."/>
            <person name="Barry K.W."/>
            <person name="Cichocki N."/>
            <person name="Veneault-Fourrey C."/>
            <person name="LaButti K."/>
            <person name="Lindquist E.A."/>
            <person name="Lipzen A."/>
            <person name="Lundell T."/>
            <person name="Morin E."/>
            <person name="Murat C."/>
            <person name="Riley R."/>
            <person name="Ohm R."/>
            <person name="Sun H."/>
            <person name="Tunlid A."/>
            <person name="Henrissat B."/>
            <person name="Grigoriev I.V."/>
            <person name="Hibbett D.S."/>
            <person name="Martin F."/>
        </authorList>
    </citation>
    <scope>NUCLEOTIDE SEQUENCE [LARGE SCALE GENOMIC DNA]</scope>
    <source>
        <strain evidence="3">Ve08.2h10</strain>
    </source>
</reference>